<name>A0AA39G2I1_MICHY</name>
<dbReference type="AlphaFoldDB" id="A0AA39G2I1"/>
<accession>A0AA39G2I1</accession>
<organism evidence="1 2">
    <name type="scientific">Microctonus hyperodae</name>
    <name type="common">Parasitoid wasp</name>
    <dbReference type="NCBI Taxonomy" id="165561"/>
    <lineage>
        <taxon>Eukaryota</taxon>
        <taxon>Metazoa</taxon>
        <taxon>Ecdysozoa</taxon>
        <taxon>Arthropoda</taxon>
        <taxon>Hexapoda</taxon>
        <taxon>Insecta</taxon>
        <taxon>Pterygota</taxon>
        <taxon>Neoptera</taxon>
        <taxon>Endopterygota</taxon>
        <taxon>Hymenoptera</taxon>
        <taxon>Apocrita</taxon>
        <taxon>Ichneumonoidea</taxon>
        <taxon>Braconidae</taxon>
        <taxon>Euphorinae</taxon>
        <taxon>Microctonus</taxon>
    </lineage>
</organism>
<proteinExistence type="predicted"/>
<comment type="caution">
    <text evidence="1">The sequence shown here is derived from an EMBL/GenBank/DDBJ whole genome shotgun (WGS) entry which is preliminary data.</text>
</comment>
<dbReference type="Proteomes" id="UP001168972">
    <property type="component" value="Unassembled WGS sequence"/>
</dbReference>
<protein>
    <submittedName>
        <fullName evidence="1">Uncharacterized protein</fullName>
    </submittedName>
</protein>
<gene>
    <name evidence="1" type="ORF">PV327_005986</name>
</gene>
<dbReference type="EMBL" id="JAQQBR010000003">
    <property type="protein sequence ID" value="KAK0180332.1"/>
    <property type="molecule type" value="Genomic_DNA"/>
</dbReference>
<evidence type="ECO:0000313" key="2">
    <source>
        <dbReference type="Proteomes" id="UP001168972"/>
    </source>
</evidence>
<evidence type="ECO:0000313" key="1">
    <source>
        <dbReference type="EMBL" id="KAK0180332.1"/>
    </source>
</evidence>
<reference evidence="1" key="1">
    <citation type="journal article" date="2023" name="bioRxiv">
        <title>Scaffold-level genome assemblies of two parasitoid biocontrol wasps reveal the parthenogenesis mechanism and an associated novel virus.</title>
        <authorList>
            <person name="Inwood S."/>
            <person name="Skelly J."/>
            <person name="Guhlin J."/>
            <person name="Harrop T."/>
            <person name="Goldson S."/>
            <person name="Dearden P."/>
        </authorList>
    </citation>
    <scope>NUCLEOTIDE SEQUENCE</scope>
    <source>
        <strain evidence="1">Lincoln</strain>
        <tissue evidence="1">Whole body</tissue>
    </source>
</reference>
<sequence length="209" mass="23921">MALSLAIPLSGMEFCHFYGILNRCELLPPDQTISPIPSTYSNSSGISSLTPHTDITTPSLSPISDYEVPTEDNNHFNGNDQRRVHQSSSRILSELANFRQMEAFYRWLITPPVSSQTSRPTVRPNQRLLTTLNVQDSSTKKDDTRVMYENRNILNLGANLRGTFWQMRSPTIPDNKYTLFSDNNRMNYYESINNQDENYCSLCKFCETS</sequence>
<keyword evidence="2" id="KW-1185">Reference proteome</keyword>
<reference evidence="1" key="2">
    <citation type="submission" date="2023-03" db="EMBL/GenBank/DDBJ databases">
        <authorList>
            <person name="Inwood S.N."/>
            <person name="Skelly J.G."/>
            <person name="Guhlin J."/>
            <person name="Harrop T.W.R."/>
            <person name="Goldson S.G."/>
            <person name="Dearden P.K."/>
        </authorList>
    </citation>
    <scope>NUCLEOTIDE SEQUENCE</scope>
    <source>
        <strain evidence="1">Lincoln</strain>
        <tissue evidence="1">Whole body</tissue>
    </source>
</reference>